<proteinExistence type="predicted"/>
<dbReference type="GO" id="GO:0045893">
    <property type="term" value="P:positive regulation of DNA-templated transcription"/>
    <property type="evidence" value="ECO:0007669"/>
    <property type="project" value="TreeGrafter"/>
</dbReference>
<evidence type="ECO:0000313" key="2">
    <source>
        <dbReference type="EMBL" id="CAA7034798.1"/>
    </source>
</evidence>
<gene>
    <name evidence="2" type="ORF">MERR_LOCUS22033</name>
</gene>
<dbReference type="AlphaFoldDB" id="A0A6D2JBV8"/>
<sequence length="119" mass="14152">MLMLHVFLMSLHRRYSQANPEDALLGYTDVHCSLPLRTDCRLERWQPTRKPSDMLLFSMERYAIVSLGLRRWDVSQQVTTLNWLEGWFDNKRESVPELALCNFRNDKFFINCAIQKSKL</sequence>
<reference evidence="2" key="1">
    <citation type="submission" date="2020-01" db="EMBL/GenBank/DDBJ databases">
        <authorList>
            <person name="Mishra B."/>
        </authorList>
    </citation>
    <scope>NUCLEOTIDE SEQUENCE [LARGE SCALE GENOMIC DNA]</scope>
</reference>
<accession>A0A6D2JBV8</accession>
<dbReference type="EMBL" id="CACVBM020001151">
    <property type="protein sequence ID" value="CAA7034798.1"/>
    <property type="molecule type" value="Genomic_DNA"/>
</dbReference>
<dbReference type="PANTHER" id="PTHR15000">
    <property type="entry name" value="ERYTHROID DIFFERENTIATION-RELATED FACTOR 1"/>
    <property type="match status" value="1"/>
</dbReference>
<comment type="caution">
    <text evidence="2">The sequence shown here is derived from an EMBL/GenBank/DDBJ whole genome shotgun (WGS) entry which is preliminary data.</text>
</comment>
<evidence type="ECO:0000256" key="1">
    <source>
        <dbReference type="SAM" id="SignalP"/>
    </source>
</evidence>
<name>A0A6D2JBV8_9BRAS</name>
<protein>
    <submittedName>
        <fullName evidence="2">Uncharacterized protein</fullName>
    </submittedName>
</protein>
<organism evidence="2 3">
    <name type="scientific">Microthlaspi erraticum</name>
    <dbReference type="NCBI Taxonomy" id="1685480"/>
    <lineage>
        <taxon>Eukaryota</taxon>
        <taxon>Viridiplantae</taxon>
        <taxon>Streptophyta</taxon>
        <taxon>Embryophyta</taxon>
        <taxon>Tracheophyta</taxon>
        <taxon>Spermatophyta</taxon>
        <taxon>Magnoliopsida</taxon>
        <taxon>eudicotyledons</taxon>
        <taxon>Gunneridae</taxon>
        <taxon>Pentapetalae</taxon>
        <taxon>rosids</taxon>
        <taxon>malvids</taxon>
        <taxon>Brassicales</taxon>
        <taxon>Brassicaceae</taxon>
        <taxon>Coluteocarpeae</taxon>
        <taxon>Microthlaspi</taxon>
    </lineage>
</organism>
<feature type="chain" id="PRO_5025516971" evidence="1">
    <location>
        <begin position="19"/>
        <end position="119"/>
    </location>
</feature>
<evidence type="ECO:0000313" key="3">
    <source>
        <dbReference type="Proteomes" id="UP000467841"/>
    </source>
</evidence>
<dbReference type="Proteomes" id="UP000467841">
    <property type="component" value="Unassembled WGS sequence"/>
</dbReference>
<dbReference type="PANTHER" id="PTHR15000:SF1">
    <property type="entry name" value="ERYTHROID DIFFERENTIATION-RELATED FACTOR 1"/>
    <property type="match status" value="1"/>
</dbReference>
<keyword evidence="3" id="KW-1185">Reference proteome</keyword>
<keyword evidence="1" id="KW-0732">Signal</keyword>
<feature type="signal peptide" evidence="1">
    <location>
        <begin position="1"/>
        <end position="18"/>
    </location>
</feature>